<accession>A0A7S1ALP6</accession>
<sequence>MRLVYCCYEEASTEVYDITPVPKPLAVPTGVSTSPSAAVELVYEASDGETKSVRSVERPLGATYSDTVPLTILEVHPRSRAFSLGLQKGWILRAIDGVSLEGKDSNEVRALLFRKTSVLPVV</sequence>
<organism evidence="1">
    <name type="scientific">Noctiluca scintillans</name>
    <name type="common">Sea sparkle</name>
    <name type="synonym">Red tide dinoflagellate</name>
    <dbReference type="NCBI Taxonomy" id="2966"/>
    <lineage>
        <taxon>Eukaryota</taxon>
        <taxon>Sar</taxon>
        <taxon>Alveolata</taxon>
        <taxon>Dinophyceae</taxon>
        <taxon>Noctilucales</taxon>
        <taxon>Noctilucaceae</taxon>
        <taxon>Noctiluca</taxon>
    </lineage>
</organism>
<dbReference type="SUPFAM" id="SSF50156">
    <property type="entry name" value="PDZ domain-like"/>
    <property type="match status" value="1"/>
</dbReference>
<dbReference type="EMBL" id="HBFQ01046124">
    <property type="protein sequence ID" value="CAD8858462.1"/>
    <property type="molecule type" value="Transcribed_RNA"/>
</dbReference>
<gene>
    <name evidence="1" type="ORF">NSCI0253_LOCUS32816</name>
</gene>
<proteinExistence type="predicted"/>
<name>A0A7S1ALP6_NOCSC</name>
<dbReference type="AlphaFoldDB" id="A0A7S1ALP6"/>
<evidence type="ECO:0008006" key="2">
    <source>
        <dbReference type="Google" id="ProtNLM"/>
    </source>
</evidence>
<reference evidence="1" key="1">
    <citation type="submission" date="2021-01" db="EMBL/GenBank/DDBJ databases">
        <authorList>
            <person name="Corre E."/>
            <person name="Pelletier E."/>
            <person name="Niang G."/>
            <person name="Scheremetjew M."/>
            <person name="Finn R."/>
            <person name="Kale V."/>
            <person name="Holt S."/>
            <person name="Cochrane G."/>
            <person name="Meng A."/>
            <person name="Brown T."/>
            <person name="Cohen L."/>
        </authorList>
    </citation>
    <scope>NUCLEOTIDE SEQUENCE</scope>
</reference>
<dbReference type="InterPro" id="IPR036034">
    <property type="entry name" value="PDZ_sf"/>
</dbReference>
<protein>
    <recommendedName>
        <fullName evidence="2">PDZ domain-containing protein</fullName>
    </recommendedName>
</protein>
<evidence type="ECO:0000313" key="1">
    <source>
        <dbReference type="EMBL" id="CAD8858462.1"/>
    </source>
</evidence>